<proteinExistence type="predicted"/>
<dbReference type="EMBL" id="JAAOIW010000005">
    <property type="protein sequence ID" value="NHN31137.1"/>
    <property type="molecule type" value="Genomic_DNA"/>
</dbReference>
<dbReference type="InterPro" id="IPR009319">
    <property type="entry name" value="Phage_A118_VSP1"/>
</dbReference>
<organism evidence="1 2">
    <name type="scientific">Paenibacillus agricola</name>
    <dbReference type="NCBI Taxonomy" id="2716264"/>
    <lineage>
        <taxon>Bacteria</taxon>
        <taxon>Bacillati</taxon>
        <taxon>Bacillota</taxon>
        <taxon>Bacilli</taxon>
        <taxon>Bacillales</taxon>
        <taxon>Paenibacillaceae</taxon>
        <taxon>Paenibacillus</taxon>
    </lineage>
</organism>
<keyword evidence="2" id="KW-1185">Reference proteome</keyword>
<dbReference type="Proteomes" id="UP001165962">
    <property type="component" value="Unassembled WGS sequence"/>
</dbReference>
<reference evidence="1" key="1">
    <citation type="submission" date="2020-03" db="EMBL/GenBank/DDBJ databases">
        <title>Draft sequencing of Paenibacilllus sp. S3N08.</title>
        <authorList>
            <person name="Kim D.-U."/>
        </authorList>
    </citation>
    <scope>NUCLEOTIDE SEQUENCE</scope>
    <source>
        <strain evidence="1">S3N08</strain>
    </source>
</reference>
<sequence>MKPPNIPRPTYEYDIDELTKAYRVAVTDIQAEMALLDVSSLSRKTAGSALAQVSNVLKTLTQRAFEWIARLIPKAATDGIIRTLISLGIAKDRTQAAGIATLNRMNQNVVAAAVADTQADVLAVTANIDRRTRAALRKAVAESMRANMAKGINGSQTISADTVARIRADLGAAADNAIIDAAGRKWRVETYVDMLTRTKLMNVHNEATINEALGRDVYYGVISKHGAKDACSKWEGRVIKFVAEAPGDYPLLSALPRRDIFHPNCRHVISPIRRPETLTA</sequence>
<evidence type="ECO:0000313" key="1">
    <source>
        <dbReference type="EMBL" id="NHN31137.1"/>
    </source>
</evidence>
<comment type="caution">
    <text evidence="1">The sequence shown here is derived from an EMBL/GenBank/DDBJ whole genome shotgun (WGS) entry which is preliminary data.</text>
</comment>
<accession>A0ABX0J8F0</accession>
<dbReference type="RefSeq" id="WP_166150900.1">
    <property type="nucleotide sequence ID" value="NZ_JAAOIW010000005.1"/>
</dbReference>
<protein>
    <submittedName>
        <fullName evidence="1">Minor capsid protein</fullName>
    </submittedName>
</protein>
<gene>
    <name evidence="1" type="ORF">G9U52_14960</name>
</gene>
<dbReference type="Pfam" id="PF06152">
    <property type="entry name" value="Phage_min_cap2"/>
    <property type="match status" value="1"/>
</dbReference>
<evidence type="ECO:0000313" key="2">
    <source>
        <dbReference type="Proteomes" id="UP001165962"/>
    </source>
</evidence>
<name>A0ABX0J8F0_9BACL</name>